<dbReference type="Proteomes" id="UP001362999">
    <property type="component" value="Unassembled WGS sequence"/>
</dbReference>
<evidence type="ECO:0000313" key="3">
    <source>
        <dbReference type="Proteomes" id="UP001362999"/>
    </source>
</evidence>
<evidence type="ECO:0000256" key="1">
    <source>
        <dbReference type="SAM" id="Coils"/>
    </source>
</evidence>
<evidence type="ECO:0000313" key="2">
    <source>
        <dbReference type="EMBL" id="KAK6977518.1"/>
    </source>
</evidence>
<evidence type="ECO:0008006" key="4">
    <source>
        <dbReference type="Google" id="ProtNLM"/>
    </source>
</evidence>
<proteinExistence type="predicted"/>
<name>A0AAV9ZCD0_9AGAR</name>
<feature type="coiled-coil region" evidence="1">
    <location>
        <begin position="38"/>
        <end position="65"/>
    </location>
</feature>
<dbReference type="EMBL" id="JAWWNJ010000167">
    <property type="protein sequence ID" value="KAK6977518.1"/>
    <property type="molecule type" value="Genomic_DNA"/>
</dbReference>
<keyword evidence="3" id="KW-1185">Reference proteome</keyword>
<comment type="caution">
    <text evidence="2">The sequence shown here is derived from an EMBL/GenBank/DDBJ whole genome shotgun (WGS) entry which is preliminary data.</text>
</comment>
<dbReference type="AlphaFoldDB" id="A0AAV9ZCD0"/>
<reference evidence="2 3" key="1">
    <citation type="journal article" date="2024" name="J Genomics">
        <title>Draft genome sequencing and assembly of Favolaschia claudopus CIRM-BRFM 2984 isolated from oak limbs.</title>
        <authorList>
            <person name="Navarro D."/>
            <person name="Drula E."/>
            <person name="Chaduli D."/>
            <person name="Cazenave R."/>
            <person name="Ahrendt S."/>
            <person name="Wang J."/>
            <person name="Lipzen A."/>
            <person name="Daum C."/>
            <person name="Barry K."/>
            <person name="Grigoriev I.V."/>
            <person name="Favel A."/>
            <person name="Rosso M.N."/>
            <person name="Martin F."/>
        </authorList>
    </citation>
    <scope>NUCLEOTIDE SEQUENCE [LARGE SCALE GENOMIC DNA]</scope>
    <source>
        <strain evidence="2 3">CIRM-BRFM 2984</strain>
    </source>
</reference>
<protein>
    <recommendedName>
        <fullName evidence="4">F-box domain-containing protein</fullName>
    </recommendedName>
</protein>
<gene>
    <name evidence="2" type="ORF">R3P38DRAFT_3123402</name>
</gene>
<accession>A0AAV9ZCD0</accession>
<sequence length="551" mass="61420">MLIDASAADRFKVSPFAEYLHTNYVPTDTEIEQIHSHLLLHEAELAHLEARIQDLTEKRNRVKSYVESHRALISNPRRMPQDILEGIFLQCLPTQRNPIMSASEAPMLLGQICSGWRSIAFAMPKLWASLHISLAFVAFKEGRKAAMLDWLERSAPLPLNLSVVFPPNIPDSRHAFSSILGLSARWGTLCTSNMSHADFEAMAHLDAPLLEHVQAAYQNVYDWSDVDMDGDFNADGLDADTGALILSAPLFCQMKTARVEFSLRDLSVLVPTTAFSWNHLQHLTLKRIPERRFLPDDPLSRGLLTTATIRLLQGCKNLRSVSVALSLEDPNEAWVGEKLLLPYLESLVFIIETMTHSNEASLESTDLANLITHLIMPQLHSFQLPGPSILGVSLGLPVISHLAAHSPGLRDLWIPLAATGSQTSVQTLRLFPHLTRLTLDLNSGTNPELAESHAPLVMALAPDEATPNPYSALTTLHIHCRVDDKVWVKLAELQVEYKTKLQNLGIWNSIENPQVVPDIHRFRAHGLIVSVEYTFSLRKALPSDGLYNYTV</sequence>
<organism evidence="2 3">
    <name type="scientific">Favolaschia claudopus</name>
    <dbReference type="NCBI Taxonomy" id="2862362"/>
    <lineage>
        <taxon>Eukaryota</taxon>
        <taxon>Fungi</taxon>
        <taxon>Dikarya</taxon>
        <taxon>Basidiomycota</taxon>
        <taxon>Agaricomycotina</taxon>
        <taxon>Agaricomycetes</taxon>
        <taxon>Agaricomycetidae</taxon>
        <taxon>Agaricales</taxon>
        <taxon>Marasmiineae</taxon>
        <taxon>Mycenaceae</taxon>
        <taxon>Favolaschia</taxon>
    </lineage>
</organism>
<keyword evidence="1" id="KW-0175">Coiled coil</keyword>